<dbReference type="SUPFAM" id="SSF57701">
    <property type="entry name" value="Zn2/Cys6 DNA-binding domain"/>
    <property type="match status" value="1"/>
</dbReference>
<proteinExistence type="predicted"/>
<keyword evidence="9" id="KW-1185">Reference proteome</keyword>
<keyword evidence="4" id="KW-0539">Nucleus</keyword>
<dbReference type="PROSITE" id="PS50048">
    <property type="entry name" value="ZN2_CY6_FUNGAL_2"/>
    <property type="match status" value="1"/>
</dbReference>
<dbReference type="PROSITE" id="PS00463">
    <property type="entry name" value="ZN2_CY6_FUNGAL_1"/>
    <property type="match status" value="1"/>
</dbReference>
<sequence>MHPSQVLEEGKSGNRRRSGGNNGQGDTSGARHKHHIVTACNNCRRTKIRCDGERPCGRCKLHNAKCLWTMQIDRRRNPNKDEIEALNARVRYVEEENEELKGENDILRQKLQEFGYTHPPRARRSPAPYTPFASTSAPASSTFDFSLPNSPLIAPHSTPPAIHSRIGSSGSDAGGSFYGAPDYYDSPSFITSNQPSSLRSLGSPEDDRSSQQMGHAAKLLSAEPLPITVTPGFVPPQYAFSPAAAYTGDRVEAITSANFTRHSGNAPARRGQYGSFAASPAPVHAAPSSAHGLYHLGAQQQPYMDEADDSALGPDAFPASSAHAHARHDTA</sequence>
<dbReference type="Gene3D" id="4.10.240.10">
    <property type="entry name" value="Zn(2)-C6 fungal-type DNA-binding domain"/>
    <property type="match status" value="1"/>
</dbReference>
<name>A0A165HDG1_EXIGL</name>
<keyword evidence="5" id="KW-0175">Coiled coil</keyword>
<dbReference type="PANTHER" id="PTHR46910:SF3">
    <property type="entry name" value="HALOTOLERANCE PROTEIN 9-RELATED"/>
    <property type="match status" value="1"/>
</dbReference>
<dbReference type="Proteomes" id="UP000077266">
    <property type="component" value="Unassembled WGS sequence"/>
</dbReference>
<dbReference type="CDD" id="cd00067">
    <property type="entry name" value="GAL4"/>
    <property type="match status" value="1"/>
</dbReference>
<dbReference type="GO" id="GO:0005634">
    <property type="term" value="C:nucleus"/>
    <property type="evidence" value="ECO:0007669"/>
    <property type="project" value="UniProtKB-SubCell"/>
</dbReference>
<evidence type="ECO:0000256" key="3">
    <source>
        <dbReference type="ARBA" id="ARBA00023125"/>
    </source>
</evidence>
<dbReference type="InParanoid" id="A0A165HDG1"/>
<feature type="domain" description="Zn(2)-C6 fungal-type" evidence="7">
    <location>
        <begin position="39"/>
        <end position="68"/>
    </location>
</feature>
<organism evidence="8 9">
    <name type="scientific">Exidia glandulosa HHB12029</name>
    <dbReference type="NCBI Taxonomy" id="1314781"/>
    <lineage>
        <taxon>Eukaryota</taxon>
        <taxon>Fungi</taxon>
        <taxon>Dikarya</taxon>
        <taxon>Basidiomycota</taxon>
        <taxon>Agaricomycotina</taxon>
        <taxon>Agaricomycetes</taxon>
        <taxon>Auriculariales</taxon>
        <taxon>Exidiaceae</taxon>
        <taxon>Exidia</taxon>
    </lineage>
</organism>
<comment type="subcellular location">
    <subcellularLocation>
        <location evidence="1">Nucleus</location>
    </subcellularLocation>
</comment>
<dbReference type="OrthoDB" id="2123952at2759"/>
<reference evidence="8 9" key="1">
    <citation type="journal article" date="2016" name="Mol. Biol. Evol.">
        <title>Comparative Genomics of Early-Diverging Mushroom-Forming Fungi Provides Insights into the Origins of Lignocellulose Decay Capabilities.</title>
        <authorList>
            <person name="Nagy L.G."/>
            <person name="Riley R."/>
            <person name="Tritt A."/>
            <person name="Adam C."/>
            <person name="Daum C."/>
            <person name="Floudas D."/>
            <person name="Sun H."/>
            <person name="Yadav J.S."/>
            <person name="Pangilinan J."/>
            <person name="Larsson K.H."/>
            <person name="Matsuura K."/>
            <person name="Barry K."/>
            <person name="Labutti K."/>
            <person name="Kuo R."/>
            <person name="Ohm R.A."/>
            <person name="Bhattacharya S.S."/>
            <person name="Shirouzu T."/>
            <person name="Yoshinaga Y."/>
            <person name="Martin F.M."/>
            <person name="Grigoriev I.V."/>
            <person name="Hibbett D.S."/>
        </authorList>
    </citation>
    <scope>NUCLEOTIDE SEQUENCE [LARGE SCALE GENOMIC DNA]</scope>
    <source>
        <strain evidence="8 9">HHB12029</strain>
    </source>
</reference>
<dbReference type="GO" id="GO:0000981">
    <property type="term" value="F:DNA-binding transcription factor activity, RNA polymerase II-specific"/>
    <property type="evidence" value="ECO:0007669"/>
    <property type="project" value="InterPro"/>
</dbReference>
<accession>A0A165HDG1</accession>
<protein>
    <recommendedName>
        <fullName evidence="7">Zn(2)-C6 fungal-type domain-containing protein</fullName>
    </recommendedName>
</protein>
<feature type="coiled-coil region" evidence="5">
    <location>
        <begin position="83"/>
        <end position="113"/>
    </location>
</feature>
<evidence type="ECO:0000256" key="5">
    <source>
        <dbReference type="SAM" id="Coils"/>
    </source>
</evidence>
<dbReference type="GO" id="GO:0008270">
    <property type="term" value="F:zinc ion binding"/>
    <property type="evidence" value="ECO:0007669"/>
    <property type="project" value="InterPro"/>
</dbReference>
<feature type="region of interest" description="Disordered" evidence="6">
    <location>
        <begin position="304"/>
        <end position="331"/>
    </location>
</feature>
<dbReference type="EMBL" id="KV426020">
    <property type="protein sequence ID" value="KZV91808.1"/>
    <property type="molecule type" value="Genomic_DNA"/>
</dbReference>
<dbReference type="Pfam" id="PF00172">
    <property type="entry name" value="Zn_clus"/>
    <property type="match status" value="1"/>
</dbReference>
<dbReference type="STRING" id="1314781.A0A165HDG1"/>
<evidence type="ECO:0000256" key="6">
    <source>
        <dbReference type="SAM" id="MobiDB-lite"/>
    </source>
</evidence>
<evidence type="ECO:0000256" key="2">
    <source>
        <dbReference type="ARBA" id="ARBA00022723"/>
    </source>
</evidence>
<feature type="compositionally biased region" description="Low complexity" evidence="6">
    <location>
        <begin position="277"/>
        <end position="288"/>
    </location>
</feature>
<evidence type="ECO:0000313" key="8">
    <source>
        <dbReference type="EMBL" id="KZV91808.1"/>
    </source>
</evidence>
<feature type="region of interest" description="Disordered" evidence="6">
    <location>
        <begin position="261"/>
        <end position="288"/>
    </location>
</feature>
<dbReference type="InterPro" id="IPR050987">
    <property type="entry name" value="AtrR-like"/>
</dbReference>
<keyword evidence="3" id="KW-0238">DNA-binding</keyword>
<dbReference type="GO" id="GO:0003677">
    <property type="term" value="F:DNA binding"/>
    <property type="evidence" value="ECO:0007669"/>
    <property type="project" value="UniProtKB-KW"/>
</dbReference>
<dbReference type="InterPro" id="IPR001138">
    <property type="entry name" value="Zn2Cys6_DnaBD"/>
</dbReference>
<evidence type="ECO:0000256" key="1">
    <source>
        <dbReference type="ARBA" id="ARBA00004123"/>
    </source>
</evidence>
<feature type="compositionally biased region" description="Polar residues" evidence="6">
    <location>
        <begin position="189"/>
        <end position="200"/>
    </location>
</feature>
<dbReference type="AlphaFoldDB" id="A0A165HDG1"/>
<keyword evidence="2" id="KW-0479">Metal-binding</keyword>
<feature type="region of interest" description="Disordered" evidence="6">
    <location>
        <begin position="189"/>
        <end position="216"/>
    </location>
</feature>
<feature type="region of interest" description="Disordered" evidence="6">
    <location>
        <begin position="1"/>
        <end position="32"/>
    </location>
</feature>
<evidence type="ECO:0000259" key="7">
    <source>
        <dbReference type="PROSITE" id="PS50048"/>
    </source>
</evidence>
<gene>
    <name evidence="8" type="ORF">EXIGLDRAFT_836868</name>
</gene>
<evidence type="ECO:0000256" key="4">
    <source>
        <dbReference type="ARBA" id="ARBA00023242"/>
    </source>
</evidence>
<dbReference type="SMART" id="SM00066">
    <property type="entry name" value="GAL4"/>
    <property type="match status" value="1"/>
</dbReference>
<evidence type="ECO:0000313" key="9">
    <source>
        <dbReference type="Proteomes" id="UP000077266"/>
    </source>
</evidence>
<dbReference type="InterPro" id="IPR036864">
    <property type="entry name" value="Zn2-C6_fun-type_DNA-bd_sf"/>
</dbReference>
<dbReference type="PANTHER" id="PTHR46910">
    <property type="entry name" value="TRANSCRIPTION FACTOR PDR1"/>
    <property type="match status" value="1"/>
</dbReference>